<dbReference type="eggNOG" id="ENOG502SWN3">
    <property type="taxonomic scope" value="Eukaryota"/>
</dbReference>
<evidence type="ECO:0000313" key="3">
    <source>
        <dbReference type="Proteomes" id="UP000026915"/>
    </source>
</evidence>
<dbReference type="EMBL" id="CM001881">
    <property type="protein sequence ID" value="EOY24681.1"/>
    <property type="molecule type" value="Genomic_DNA"/>
</dbReference>
<feature type="region of interest" description="Disordered" evidence="1">
    <location>
        <begin position="38"/>
        <end position="63"/>
    </location>
</feature>
<dbReference type="Gramene" id="Tc03v2_t023030.1">
    <property type="protein sequence ID" value="Tc03v2_p023030.1"/>
    <property type="gene ID" value="Tc03v2_g023030"/>
</dbReference>
<proteinExistence type="predicted"/>
<dbReference type="KEGG" id="tcc:18606492"/>
<evidence type="ECO:0000313" key="2">
    <source>
        <dbReference type="EMBL" id="EOY24681.1"/>
    </source>
</evidence>
<protein>
    <submittedName>
        <fullName evidence="2">Nucleotide binding, putative</fullName>
    </submittedName>
</protein>
<dbReference type="OMA" id="PFRLENE"/>
<evidence type="ECO:0000256" key="1">
    <source>
        <dbReference type="SAM" id="MobiDB-lite"/>
    </source>
</evidence>
<dbReference type="AlphaFoldDB" id="A0A061G559"/>
<accession>A0A061G559</accession>
<dbReference type="Proteomes" id="UP000026915">
    <property type="component" value="Chromosome 3"/>
</dbReference>
<keyword evidence="3" id="KW-1185">Reference proteome</keyword>
<dbReference type="OrthoDB" id="1021286at2759"/>
<dbReference type="Gramene" id="EOY24681">
    <property type="protein sequence ID" value="EOY24681"/>
    <property type="gene ID" value="TCM_016220"/>
</dbReference>
<sequence>MGPTPMATAYYSGIIQMDVFIPEEYVIRRRIEKRAAAIAGKRPNKVPEATKRTDKEKKSLPPPFRLDSNDFLVSGGIGENLDFGCFSA</sequence>
<organism evidence="2 3">
    <name type="scientific">Theobroma cacao</name>
    <name type="common">Cacao</name>
    <name type="synonym">Cocoa</name>
    <dbReference type="NCBI Taxonomy" id="3641"/>
    <lineage>
        <taxon>Eukaryota</taxon>
        <taxon>Viridiplantae</taxon>
        <taxon>Streptophyta</taxon>
        <taxon>Embryophyta</taxon>
        <taxon>Tracheophyta</taxon>
        <taxon>Spermatophyta</taxon>
        <taxon>Magnoliopsida</taxon>
        <taxon>eudicotyledons</taxon>
        <taxon>Gunneridae</taxon>
        <taxon>Pentapetalae</taxon>
        <taxon>rosids</taxon>
        <taxon>malvids</taxon>
        <taxon>Malvales</taxon>
        <taxon>Malvaceae</taxon>
        <taxon>Byttnerioideae</taxon>
        <taxon>Theobroma</taxon>
    </lineage>
</organism>
<name>A0A061G559_THECC</name>
<reference evidence="2 3" key="1">
    <citation type="journal article" date="2013" name="Genome Biol.">
        <title>The genome sequence of the most widely cultivated cacao type and its use to identify candidate genes regulating pod color.</title>
        <authorList>
            <person name="Motamayor J.C."/>
            <person name="Mockaitis K."/>
            <person name="Schmutz J."/>
            <person name="Haiminen N."/>
            <person name="Iii D.L."/>
            <person name="Cornejo O."/>
            <person name="Findley S.D."/>
            <person name="Zheng P."/>
            <person name="Utro F."/>
            <person name="Royaert S."/>
            <person name="Saski C."/>
            <person name="Jenkins J."/>
            <person name="Podicheti R."/>
            <person name="Zhao M."/>
            <person name="Scheffler B.E."/>
            <person name="Stack J.C."/>
            <person name="Feltus F.A."/>
            <person name="Mustiga G.M."/>
            <person name="Amores F."/>
            <person name="Phillips W."/>
            <person name="Marelli J.P."/>
            <person name="May G.D."/>
            <person name="Shapiro H."/>
            <person name="Ma J."/>
            <person name="Bustamante C.D."/>
            <person name="Schnell R.J."/>
            <person name="Main D."/>
            <person name="Gilbert D."/>
            <person name="Parida L."/>
            <person name="Kuhn D.N."/>
        </authorList>
    </citation>
    <scope>NUCLEOTIDE SEQUENCE [LARGE SCALE GENOMIC DNA]</scope>
    <source>
        <strain evidence="3">cv. Matina 1-6</strain>
    </source>
</reference>
<dbReference type="HOGENOM" id="CLU_2708178_0_0_1"/>
<gene>
    <name evidence="2" type="ORF">TCM_016220</name>
</gene>
<feature type="compositionally biased region" description="Basic and acidic residues" evidence="1">
    <location>
        <begin position="48"/>
        <end position="59"/>
    </location>
</feature>
<dbReference type="InParanoid" id="A0A061G559"/>